<dbReference type="Pfam" id="PF00817">
    <property type="entry name" value="IMS"/>
    <property type="match status" value="1"/>
</dbReference>
<organism evidence="3">
    <name type="scientific">marine metagenome</name>
    <dbReference type="NCBI Taxonomy" id="408172"/>
    <lineage>
        <taxon>unclassified sequences</taxon>
        <taxon>metagenomes</taxon>
        <taxon>ecological metagenomes</taxon>
    </lineage>
</organism>
<dbReference type="InterPro" id="IPR001126">
    <property type="entry name" value="UmuC"/>
</dbReference>
<feature type="non-terminal residue" evidence="3">
    <location>
        <position position="1"/>
    </location>
</feature>
<feature type="non-terminal residue" evidence="3">
    <location>
        <position position="512"/>
    </location>
</feature>
<dbReference type="Gene3D" id="3.40.1170.60">
    <property type="match status" value="1"/>
</dbReference>
<sequence length="512" mass="53346">VVRCPDWPLTALGVEPSEPVVVLAAGRVLATTVAARKAGVARGQRRREARFRCPEARVLERDDAREARRFEAVAAALGDVTPWLEVWRPGLCAFGVRGPVRLSGGEANLVRRTARVVAVALDDLVGSAADHPGCGIGVADGGFAAGLAAGTADASVVDGGGAVVVPPGGTPAFLAPLPPAVLGRPALADVLVRLGLDTLGAFAALPATDVLARFGAEGRDAHRLASGIDERSPERRPIPPDLAVSVAFDPPVERIDRAAFAARALAEALHGRLSGRGLACTRVVVEVETEHGERLDRRWRDEGVLGPGAVADRVRWQLEGWLHGPPTVRPTSGITRLVLIPDEVVPATGRQVGFWGGASAADERAARACSRVEGLLGPGSVRVPEWRGGRDPGECLALVPFDGWEGDGSDDPSRVVAAAADGPPWPGALPGPLPAAVHAEPAAVEVCDVAGRPVTVDGRGVLSAPPHLLVPASGPVGSEATAAGDRVVAWAGPWPLHERWWDPGRRRRRVRL</sequence>
<evidence type="ECO:0000256" key="1">
    <source>
        <dbReference type="ARBA" id="ARBA00022763"/>
    </source>
</evidence>
<dbReference type="AlphaFoldDB" id="A0A381NWW5"/>
<dbReference type="CDD" id="cd03468">
    <property type="entry name" value="PolY_like"/>
    <property type="match status" value="1"/>
</dbReference>
<dbReference type="EMBL" id="UINC01000615">
    <property type="protein sequence ID" value="SUZ58378.1"/>
    <property type="molecule type" value="Genomic_DNA"/>
</dbReference>
<dbReference type="GO" id="GO:0006281">
    <property type="term" value="P:DNA repair"/>
    <property type="evidence" value="ECO:0007669"/>
    <property type="project" value="InterPro"/>
</dbReference>
<accession>A0A381NWW5</accession>
<name>A0A381NWW5_9ZZZZ</name>
<protein>
    <recommendedName>
        <fullName evidence="2">UmuC domain-containing protein</fullName>
    </recommendedName>
</protein>
<reference evidence="3" key="1">
    <citation type="submission" date="2018-05" db="EMBL/GenBank/DDBJ databases">
        <authorList>
            <person name="Lanie J.A."/>
            <person name="Ng W.-L."/>
            <person name="Kazmierczak K.M."/>
            <person name="Andrzejewski T.M."/>
            <person name="Davidsen T.M."/>
            <person name="Wayne K.J."/>
            <person name="Tettelin H."/>
            <person name="Glass J.I."/>
            <person name="Rusch D."/>
            <person name="Podicherti R."/>
            <person name="Tsui H.-C.T."/>
            <person name="Winkler M.E."/>
        </authorList>
    </citation>
    <scope>NUCLEOTIDE SEQUENCE</scope>
</reference>
<dbReference type="PANTHER" id="PTHR35369">
    <property type="entry name" value="BLR3025 PROTEIN-RELATED"/>
    <property type="match status" value="1"/>
</dbReference>
<evidence type="ECO:0000313" key="3">
    <source>
        <dbReference type="EMBL" id="SUZ58378.1"/>
    </source>
</evidence>
<proteinExistence type="predicted"/>
<keyword evidence="1" id="KW-0227">DNA damage</keyword>
<dbReference type="PANTHER" id="PTHR35369:SF2">
    <property type="entry name" value="BLR3025 PROTEIN"/>
    <property type="match status" value="1"/>
</dbReference>
<dbReference type="InterPro" id="IPR050356">
    <property type="entry name" value="SulA_CellDiv_inhibitor"/>
</dbReference>
<dbReference type="SUPFAM" id="SSF56672">
    <property type="entry name" value="DNA/RNA polymerases"/>
    <property type="match status" value="1"/>
</dbReference>
<dbReference type="InterPro" id="IPR043502">
    <property type="entry name" value="DNA/RNA_pol_sf"/>
</dbReference>
<feature type="domain" description="UmuC" evidence="2">
    <location>
        <begin position="18"/>
        <end position="119"/>
    </location>
</feature>
<evidence type="ECO:0000259" key="2">
    <source>
        <dbReference type="Pfam" id="PF00817"/>
    </source>
</evidence>
<gene>
    <name evidence="3" type="ORF">METZ01_LOCUS11232</name>
</gene>